<dbReference type="RefSeq" id="WP_057404224.1">
    <property type="nucleotide sequence ID" value="NZ_LJQN01000032.1"/>
</dbReference>
<dbReference type="Pfam" id="PF07515">
    <property type="entry name" value="TraI_2_C"/>
    <property type="match status" value="1"/>
</dbReference>
<dbReference type="Gene3D" id="2.40.10.200">
    <property type="entry name" value="STY4665 C-terminal domain-like"/>
    <property type="match status" value="1"/>
</dbReference>
<keyword evidence="4" id="KW-0670">Pyruvate</keyword>
<dbReference type="InterPro" id="IPR011119">
    <property type="entry name" value="Unchr_helicase_relaxase_TraI"/>
</dbReference>
<keyword evidence="4" id="KW-0808">Transferase</keyword>
<organism evidence="4 5">
    <name type="scientific">Pseudomonas amygdali pv. hibisci</name>
    <dbReference type="NCBI Taxonomy" id="251723"/>
    <lineage>
        <taxon>Bacteria</taxon>
        <taxon>Pseudomonadati</taxon>
        <taxon>Pseudomonadota</taxon>
        <taxon>Gammaproteobacteria</taxon>
        <taxon>Pseudomonadales</taxon>
        <taxon>Pseudomonadaceae</taxon>
        <taxon>Pseudomonas</taxon>
        <taxon>Pseudomonas amygdali</taxon>
    </lineage>
</organism>
<feature type="region of interest" description="Disordered" evidence="1">
    <location>
        <begin position="386"/>
        <end position="426"/>
    </location>
</feature>
<dbReference type="Gene3D" id="1.10.10.10">
    <property type="entry name" value="Winged helix-like DNA-binding domain superfamily/Winged helix DNA-binding domain"/>
    <property type="match status" value="1"/>
</dbReference>
<evidence type="ECO:0000259" key="2">
    <source>
        <dbReference type="Pfam" id="PF07514"/>
    </source>
</evidence>
<dbReference type="SUPFAM" id="SSF46785">
    <property type="entry name" value="Winged helix' DNA-binding domain"/>
    <property type="match status" value="1"/>
</dbReference>
<keyword evidence="4" id="KW-0012">Acyltransferase</keyword>
<dbReference type="InterPro" id="IPR036388">
    <property type="entry name" value="WH-like_DNA-bd_sf"/>
</dbReference>
<dbReference type="NCBIfam" id="NF041494">
    <property type="entry name" value="MobH"/>
    <property type="match status" value="1"/>
</dbReference>
<dbReference type="AlphaFoldDB" id="A0AB34UD20"/>
<dbReference type="Proteomes" id="UP000050545">
    <property type="component" value="Unassembled WGS sequence"/>
</dbReference>
<feature type="domain" description="Putative conjugal transfer nickase/helicase TraI C-terminal" evidence="3">
    <location>
        <begin position="513"/>
        <end position="635"/>
    </location>
</feature>
<dbReference type="EMBL" id="LJQN01000032">
    <property type="protein sequence ID" value="KPX57735.1"/>
    <property type="molecule type" value="Genomic_DNA"/>
</dbReference>
<dbReference type="Gene3D" id="1.10.3210.40">
    <property type="match status" value="1"/>
</dbReference>
<feature type="compositionally biased region" description="Polar residues" evidence="1">
    <location>
        <begin position="502"/>
        <end position="513"/>
    </location>
</feature>
<dbReference type="InterPro" id="IPR011093">
    <property type="entry name" value="TraI_2_C"/>
</dbReference>
<feature type="domain" description="Uncharacterised" evidence="2">
    <location>
        <begin position="25"/>
        <end position="339"/>
    </location>
</feature>
<protein>
    <submittedName>
        <fullName evidence="4">Pyruvate/2-oxoglutarate dehydrogenase complex dihydrolipoamide acyltransferase E2 component</fullName>
    </submittedName>
</protein>
<accession>A0AB34UD20</accession>
<comment type="caution">
    <text evidence="4">The sequence shown here is derived from an EMBL/GenBank/DDBJ whole genome shotgun (WGS) entry which is preliminary data.</text>
</comment>
<feature type="compositionally biased region" description="Low complexity" evidence="1">
    <location>
        <begin position="447"/>
        <end position="457"/>
    </location>
</feature>
<evidence type="ECO:0000313" key="5">
    <source>
        <dbReference type="Proteomes" id="UP000050545"/>
    </source>
</evidence>
<sequence>MGASMLNFLLRRKASPTKPSNSIAGFFKPESPDALLSTPRRRQLIENIWQRTSLPREQFETLYVQAFKSYAALVQHLPASENHHHAYHGGMLDHGLEIVAYALKIRQMYLLPIGAPPESQAAQSAAWSAASAYGALVHDLGKIAVDVKVELVDGTTWHPWHGPLDQPYRFKYVKGRDYRLHGAASSLIYCSVIPAKALDWLSGFPELWAQLVFTFAGQYEHADILGEIVSQADQASVAQELGGNPGRAMSAPKQSIQRQLAEGLRMLVAEKFKLNQPDGPSDGWLTQDGLWLVSKPAVDQLRAHLLSQGIEHIPTSNAPMFNLLQDQAIIQPNGDGKAIWKASIDNGRGWKNTFTVLKIAPALIWPNATDRPETYTGTLTVESAAAAEDVEQVSPGTTETGPAESKKLPKSVDQSAAQPTAKPAPAKDFDALDELLDLFPDTVPTAPVAPVAPAGPVQSLEEDQGEDEIPFSPPIKPPTRLSQPKRPTEETRPSGTAPRPDTANSSADSAPNHGTNFLTWLKGGVISHRIIINDAKARVHTVDSTAFLVSPDIFKRYALEHPAIEREAKERDLEAWQVVQRAFEKLKKHRKTPAGLNIWTCLVKGPRKSKQLRGYLLLEPTDVFSKVPYDNPVVTLADLADKETSE</sequence>
<feature type="compositionally biased region" description="Acidic residues" evidence="1">
    <location>
        <begin position="460"/>
        <end position="469"/>
    </location>
</feature>
<feature type="region of interest" description="Disordered" evidence="1">
    <location>
        <begin position="447"/>
        <end position="513"/>
    </location>
</feature>
<dbReference type="GO" id="GO:0016746">
    <property type="term" value="F:acyltransferase activity"/>
    <property type="evidence" value="ECO:0007669"/>
    <property type="project" value="UniProtKB-KW"/>
</dbReference>
<evidence type="ECO:0000259" key="3">
    <source>
        <dbReference type="Pfam" id="PF07515"/>
    </source>
</evidence>
<name>A0AB34UD20_PSEA0</name>
<reference evidence="4 5" key="1">
    <citation type="submission" date="2015-09" db="EMBL/GenBank/DDBJ databases">
        <title>Genome announcement of multiple Pseudomonas syringae strains.</title>
        <authorList>
            <person name="Thakur S."/>
            <person name="Wang P.W."/>
            <person name="Gong Y."/>
            <person name="Weir B.S."/>
            <person name="Guttman D.S."/>
        </authorList>
    </citation>
    <scope>NUCLEOTIDE SEQUENCE [LARGE SCALE GENOMIC DNA]</scope>
    <source>
        <strain evidence="4 5">ICMP9623</strain>
    </source>
</reference>
<dbReference type="InterPro" id="IPR036390">
    <property type="entry name" value="WH_DNA-bd_sf"/>
</dbReference>
<evidence type="ECO:0000313" key="4">
    <source>
        <dbReference type="EMBL" id="KPX57735.1"/>
    </source>
</evidence>
<dbReference type="InterPro" id="IPR022391">
    <property type="entry name" value="ICE_relaxase_PFGI-1"/>
</dbReference>
<evidence type="ECO:0000256" key="1">
    <source>
        <dbReference type="SAM" id="MobiDB-lite"/>
    </source>
</evidence>
<dbReference type="Pfam" id="PF07514">
    <property type="entry name" value="TraI_2"/>
    <property type="match status" value="1"/>
</dbReference>
<dbReference type="NCBIfam" id="TIGR03760">
    <property type="entry name" value="ICE_TraI_Pfluor"/>
    <property type="match status" value="1"/>
</dbReference>
<gene>
    <name evidence="4" type="ORF">ALO67_02948</name>
</gene>
<proteinExistence type="predicted"/>